<protein>
    <recommendedName>
        <fullName evidence="3">DUF4806 domain-containing protein</fullName>
    </recommendedName>
</protein>
<evidence type="ECO:0000313" key="4">
    <source>
        <dbReference type="EMBL" id="KAK7128026.1"/>
    </source>
</evidence>
<feature type="coiled-coil region" evidence="1">
    <location>
        <begin position="199"/>
        <end position="226"/>
    </location>
</feature>
<proteinExistence type="predicted"/>
<comment type="caution">
    <text evidence="4">The sequence shown here is derived from an EMBL/GenBank/DDBJ whole genome shotgun (WGS) entry which is preliminary data.</text>
</comment>
<gene>
    <name evidence="4" type="ORF">R3I93_020576</name>
</gene>
<accession>A0AAN9CCJ2</accession>
<evidence type="ECO:0000256" key="2">
    <source>
        <dbReference type="SAM" id="MobiDB-lite"/>
    </source>
</evidence>
<evidence type="ECO:0000256" key="1">
    <source>
        <dbReference type="SAM" id="Coils"/>
    </source>
</evidence>
<dbReference type="Pfam" id="PF16064">
    <property type="entry name" value="DUF4806"/>
    <property type="match status" value="1"/>
</dbReference>
<evidence type="ECO:0000259" key="3">
    <source>
        <dbReference type="Pfam" id="PF16064"/>
    </source>
</evidence>
<name>A0AAN9CCJ2_9TELE</name>
<organism evidence="4 5">
    <name type="scientific">Phoxinus phoxinus</name>
    <name type="common">Eurasian minnow</name>
    <dbReference type="NCBI Taxonomy" id="58324"/>
    <lineage>
        <taxon>Eukaryota</taxon>
        <taxon>Metazoa</taxon>
        <taxon>Chordata</taxon>
        <taxon>Craniata</taxon>
        <taxon>Vertebrata</taxon>
        <taxon>Euteleostomi</taxon>
        <taxon>Actinopterygii</taxon>
        <taxon>Neopterygii</taxon>
        <taxon>Teleostei</taxon>
        <taxon>Ostariophysi</taxon>
        <taxon>Cypriniformes</taxon>
        <taxon>Leuciscidae</taxon>
        <taxon>Phoxininae</taxon>
        <taxon>Phoxinus</taxon>
    </lineage>
</organism>
<feature type="region of interest" description="Disordered" evidence="2">
    <location>
        <begin position="87"/>
        <end position="157"/>
    </location>
</feature>
<feature type="domain" description="DUF4806" evidence="3">
    <location>
        <begin position="239"/>
        <end position="312"/>
    </location>
</feature>
<sequence>MNHDRMKNFTIVEFSDSAMEVVPSSWVDRSTGAILCYWTAHNVRAQVSACHLPNKSWAKYAVKKIWLCTDSYDKAMKKCRRLMDTSSIETEDDASVHKRQCKRPRRFMTDSSSDDESVPQMRKSVRTECVSGSPVCPQLPPPPAYESTPHRKPAGRPELDGSIMMQAEAELITQREVRHHTEGGGSAMETEMRAMWTSITRMAQRMEKMEQRLDEVLMLLRSSQSQSPPSAPVDDMLLSPCSTVTELEEFDRSLGQQERREKMQLFLTTLGGSTRGTAIRRMLRRVATNDVLKQFSLRGRKAKKAFQDLTICRVITAAFQKNFPGVTAAETEDLIGQVLKFAPHRRPAEKD</sequence>
<dbReference type="EMBL" id="JAYKXH010000022">
    <property type="protein sequence ID" value="KAK7128026.1"/>
    <property type="molecule type" value="Genomic_DNA"/>
</dbReference>
<reference evidence="4 5" key="1">
    <citation type="submission" date="2024-02" db="EMBL/GenBank/DDBJ databases">
        <title>Chromosome-level genome assembly of the Eurasian Minnow (Phoxinus phoxinus).</title>
        <authorList>
            <person name="Oriowo T.O."/>
            <person name="Martin S."/>
            <person name="Stange M."/>
            <person name="Chrysostomakis Y."/>
            <person name="Brown T."/>
            <person name="Winkler S."/>
            <person name="Kukowka S."/>
            <person name="Myers E.W."/>
            <person name="Bohne A."/>
        </authorList>
    </citation>
    <scope>NUCLEOTIDE SEQUENCE [LARGE SCALE GENOMIC DNA]</scope>
    <source>
        <strain evidence="4">ZFMK-TIS-60720</strain>
        <tissue evidence="4">Whole Organism</tissue>
    </source>
</reference>
<feature type="compositionally biased region" description="Basic residues" evidence="2">
    <location>
        <begin position="97"/>
        <end position="106"/>
    </location>
</feature>
<keyword evidence="5" id="KW-1185">Reference proteome</keyword>
<dbReference type="Proteomes" id="UP001364617">
    <property type="component" value="Unassembled WGS sequence"/>
</dbReference>
<dbReference type="AlphaFoldDB" id="A0AAN9CCJ2"/>
<dbReference type="InterPro" id="IPR032071">
    <property type="entry name" value="DUF4806"/>
</dbReference>
<dbReference type="PANTHER" id="PTHR34153">
    <property type="entry name" value="SI:CH211-262H13.3-RELATED-RELATED"/>
    <property type="match status" value="1"/>
</dbReference>
<dbReference type="PANTHER" id="PTHR34153:SF2">
    <property type="entry name" value="SI:CH211-262H13.3-RELATED"/>
    <property type="match status" value="1"/>
</dbReference>
<evidence type="ECO:0000313" key="5">
    <source>
        <dbReference type="Proteomes" id="UP001364617"/>
    </source>
</evidence>
<keyword evidence="1" id="KW-0175">Coiled coil</keyword>